<feature type="compositionally biased region" description="Low complexity" evidence="2">
    <location>
        <begin position="376"/>
        <end position="390"/>
    </location>
</feature>
<feature type="coiled-coil region" evidence="1">
    <location>
        <begin position="658"/>
        <end position="685"/>
    </location>
</feature>
<feature type="compositionally biased region" description="Basic and acidic residues" evidence="2">
    <location>
        <begin position="92"/>
        <end position="106"/>
    </location>
</feature>
<evidence type="ECO:0000256" key="1">
    <source>
        <dbReference type="SAM" id="Coils"/>
    </source>
</evidence>
<feature type="compositionally biased region" description="Acidic residues" evidence="2">
    <location>
        <begin position="29"/>
        <end position="41"/>
    </location>
</feature>
<feature type="coiled-coil region" evidence="1">
    <location>
        <begin position="901"/>
        <end position="935"/>
    </location>
</feature>
<feature type="compositionally biased region" description="Basic residues" evidence="2">
    <location>
        <begin position="337"/>
        <end position="351"/>
    </location>
</feature>
<dbReference type="PANTHER" id="PTHR23159">
    <property type="entry name" value="CENTROSOMAL PROTEIN 2"/>
    <property type="match status" value="1"/>
</dbReference>
<feature type="compositionally biased region" description="Polar residues" evidence="2">
    <location>
        <begin position="221"/>
        <end position="232"/>
    </location>
</feature>
<feature type="coiled-coil region" evidence="1">
    <location>
        <begin position="416"/>
        <end position="586"/>
    </location>
</feature>
<protein>
    <submittedName>
        <fullName evidence="3">Unnamed protein product</fullName>
    </submittedName>
</protein>
<sequence length="1494" mass="166451">MADFRDAVSSDDDQHRVDDDGGPAWETAPDNDDEEDEAGSGEDEHYSGRYNGDQAEGSDGDFEDAWLDDYLPDATDISLSAMHTGESAGPSEDERASLQHLGHDSQEESEPSFASRRSSLALEMDASPSLMVVNSTGDEIVSVSSPRLAGLAALKGNSNGERQYSTSFSSEPSPALIHPIPTSMLPGNSNRRDSSPKTPLTPLSPSASPYKRANSLFAGPPSTNTKILLAQQSDRDDSRSGLARPRSFSQVWDSSENKKRTSSRLLDEWKRKEMWQDLKRAEENVVTPTSSNKREKSSPSRLHKYKRATSDARLDTLLQTLQAEVTTPSRREESAVKHKRDSRRSPLRRRNSTQVVSAIMGPVGESSGPTPRRTRPSIASSTSSTFSSSTLTLTTVPVVTPPSPAPLVPSVSLSEYEQLQQEKQILQQEKQSLQHEKQLLRVEVEKARDASAVDQDRLHQLNEKLHQLNEKMAQLSEKQLQFDTIERENRSLKEETQKHEMQALSSSELVKTLREQLALTSKSEEQLKLQTKQLMEQNQTLQADLLEKIASETSKFQKMAKLSAENESLMEELERKENAMSERELEDRLRMRGMIIQGLLRTKSRDMLHSALFKWSVVARNITAARSRALILLSSVDNSISLKLKSMAVSKLKSFAVVDGHATKVKKLQQSLEAAEQEAKAHRTLLGVMHLDRLMDHCEHHQAARTFSTWKKIQREYASLTRSLELGLSKLDLVLQGQAKTSTRKAFSKWQFATTRDNNRGNLERVQQLEASLIEAKECVFSLSRAKTKVEEKLQVARDEAQRLTGELTESGSELQLVKHGFVTTVIREAERASLRTVLGQWRIQTHVSAVTKELRLQVEMAELKAAERDKYSKSLDDYSRVLRSDLERFQFFSLDKRITVDVLSKKLLREEERYRHMEERHVALEEKAHALKTQLASFVEWEGLSLPFSVLILCKDVAVNNLRELFQLHAAADSAVVNDGVATRGVSADTPSPRLAMSSLVRILEYSTLLEEKIIEREALGERLARHLPPYAVERGLLFADFVTGLHQFLTDLFASSNTKHEQLKRFWASVLSLIGASHRGSAAGEGTATSGGRSVTSAGENGTGLMLFPSRASWAGHLSDDILQNQEKLLAVLEHETAVVERAVMEKASLKHTYPASEHASTGSVTRSGSSTFFEYQCDPLLPPEPVTRTTGSPTHSTSSAPVTLNPVGPPSRNSEPSAVTPGFSMEAYTNWHLAPQVRDLFLAFQSPLLKLLVQYSGGQRNSTLGNQYCLDGAVVFRMFTDLKLHPTFLSRDVIQALIDRFREPNYAGGSILAPQGFTLLLGSCALELYARSLTNSHTKPDFFLSAREVLLSFFGDLGLIADSNVPPPPRLCFVGMDVETILWPLFEYYAKSAGDTAGDSIVADDSRVGMTISTFERFMTEIAGKGASESRPIFRRVMQDLGKKQDNDGESWRMRLDEFYIAISCVQAERSPGTTYTTPGEAVRQWLQQTQ</sequence>
<feature type="compositionally biased region" description="Polar residues" evidence="2">
    <location>
        <begin position="317"/>
        <end position="328"/>
    </location>
</feature>
<organism evidence="3 4">
    <name type="scientific">Phytophthora fragariaefolia</name>
    <dbReference type="NCBI Taxonomy" id="1490495"/>
    <lineage>
        <taxon>Eukaryota</taxon>
        <taxon>Sar</taxon>
        <taxon>Stramenopiles</taxon>
        <taxon>Oomycota</taxon>
        <taxon>Peronosporomycetes</taxon>
        <taxon>Peronosporales</taxon>
        <taxon>Peronosporaceae</taxon>
        <taxon>Phytophthora</taxon>
    </lineage>
</organism>
<name>A0A9W6WNW4_9STRA</name>
<feature type="compositionally biased region" description="Low complexity" evidence="2">
    <location>
        <begin position="196"/>
        <end position="209"/>
    </location>
</feature>
<evidence type="ECO:0000313" key="3">
    <source>
        <dbReference type="EMBL" id="GMF21001.1"/>
    </source>
</evidence>
<feature type="compositionally biased region" description="Polar residues" evidence="2">
    <location>
        <begin position="156"/>
        <end position="172"/>
    </location>
</feature>
<evidence type="ECO:0000313" key="4">
    <source>
        <dbReference type="Proteomes" id="UP001165121"/>
    </source>
</evidence>
<dbReference type="PANTHER" id="PTHR23159:SF31">
    <property type="entry name" value="CENTROSOME-ASSOCIATED PROTEIN CEP250 ISOFORM X1"/>
    <property type="match status" value="1"/>
</dbReference>
<dbReference type="EMBL" id="BSXT01000214">
    <property type="protein sequence ID" value="GMF21001.1"/>
    <property type="molecule type" value="Genomic_DNA"/>
</dbReference>
<dbReference type="Proteomes" id="UP001165121">
    <property type="component" value="Unassembled WGS sequence"/>
</dbReference>
<reference evidence="3" key="1">
    <citation type="submission" date="2023-04" db="EMBL/GenBank/DDBJ databases">
        <title>Phytophthora fragariaefolia NBRC 109709.</title>
        <authorList>
            <person name="Ichikawa N."/>
            <person name="Sato H."/>
            <person name="Tonouchi N."/>
        </authorList>
    </citation>
    <scope>NUCLEOTIDE SEQUENCE</scope>
    <source>
        <strain evidence="3">NBRC 109709</strain>
    </source>
</reference>
<dbReference type="OrthoDB" id="73323at2759"/>
<feature type="compositionally biased region" description="Polar residues" evidence="2">
    <location>
        <begin position="1190"/>
        <end position="1205"/>
    </location>
</feature>
<accession>A0A9W6WNW4</accession>
<feature type="region of interest" description="Disordered" evidence="2">
    <location>
        <begin position="282"/>
        <end position="390"/>
    </location>
</feature>
<evidence type="ECO:0000256" key="2">
    <source>
        <dbReference type="SAM" id="MobiDB-lite"/>
    </source>
</evidence>
<feature type="region of interest" description="Disordered" evidence="2">
    <location>
        <begin position="154"/>
        <end position="262"/>
    </location>
</feature>
<proteinExistence type="predicted"/>
<feature type="region of interest" description="Disordered" evidence="2">
    <location>
        <begin position="1"/>
        <end position="120"/>
    </location>
</feature>
<comment type="caution">
    <text evidence="3">The sequence shown here is derived from an EMBL/GenBank/DDBJ whole genome shotgun (WGS) entry which is preliminary data.</text>
</comment>
<feature type="region of interest" description="Disordered" evidence="2">
    <location>
        <begin position="1186"/>
        <end position="1222"/>
    </location>
</feature>
<gene>
    <name evidence="3" type="ORF">Pfra01_000266300</name>
</gene>
<feature type="compositionally biased region" description="Acidic residues" evidence="2">
    <location>
        <begin position="56"/>
        <end position="71"/>
    </location>
</feature>
<keyword evidence="1" id="KW-0175">Coiled coil</keyword>
<feature type="compositionally biased region" description="Basic and acidic residues" evidence="2">
    <location>
        <begin position="1"/>
        <end position="19"/>
    </location>
</feature>
<keyword evidence="4" id="KW-1185">Reference proteome</keyword>